<dbReference type="Proteomes" id="UP001320159">
    <property type="component" value="Unassembled WGS sequence"/>
</dbReference>
<gene>
    <name evidence="1" type="ORF">CUJ83_07750</name>
</gene>
<reference evidence="1 2" key="1">
    <citation type="submission" date="2017-11" db="EMBL/GenBank/DDBJ databases">
        <title>Isolation and Characterization of Family Methanocellaceae Species from Potential Methane Hydrate Area Offshore Southwestern Taiwan.</title>
        <authorList>
            <person name="Zhang W.-L."/>
            <person name="Chen W.-C."/>
            <person name="Lai M.-C."/>
            <person name="Chen S.-C."/>
        </authorList>
    </citation>
    <scope>NUCLEOTIDE SEQUENCE [LARGE SCALE GENOMIC DNA]</scope>
    <source>
        <strain evidence="1 2">CWC-04</strain>
    </source>
</reference>
<comment type="caution">
    <text evidence="1">The sequence shown here is derived from an EMBL/GenBank/DDBJ whole genome shotgun (WGS) entry which is preliminary data.</text>
</comment>
<evidence type="ECO:0000313" key="1">
    <source>
        <dbReference type="EMBL" id="MCD1294890.1"/>
    </source>
</evidence>
<sequence>MPSNMVQVLIPVCSVTGVGSGVGVGVGSGVGIAVNTFTRVNVDVNPFGEFISNETSCPSVLPDGLTSIIS</sequence>
<evidence type="ECO:0000313" key="2">
    <source>
        <dbReference type="Proteomes" id="UP001320159"/>
    </source>
</evidence>
<accession>A0AAP2RDZ5</accession>
<dbReference type="EMBL" id="PGCK01000005">
    <property type="protein sequence ID" value="MCD1294890.1"/>
    <property type="molecule type" value="Genomic_DNA"/>
</dbReference>
<organism evidence="1 2">
    <name type="scientific">Methanooceanicella nereidis</name>
    <dbReference type="NCBI Taxonomy" id="2052831"/>
    <lineage>
        <taxon>Archaea</taxon>
        <taxon>Methanobacteriati</taxon>
        <taxon>Methanobacteriota</taxon>
        <taxon>Stenosarchaea group</taxon>
        <taxon>Methanomicrobia</taxon>
        <taxon>Methanocellales</taxon>
        <taxon>Methanocellaceae</taxon>
        <taxon>Methanooceanicella</taxon>
    </lineage>
</organism>
<name>A0AAP2RDZ5_9EURY</name>
<protein>
    <submittedName>
        <fullName evidence="1">Uncharacterized protein</fullName>
    </submittedName>
</protein>
<dbReference type="AlphaFoldDB" id="A0AAP2RDZ5"/>
<proteinExistence type="predicted"/>
<keyword evidence="2" id="KW-1185">Reference proteome</keyword>